<dbReference type="RefSeq" id="WP_035249205.1">
    <property type="nucleotide sequence ID" value="NZ_ARXU01000011.1"/>
</dbReference>
<evidence type="ECO:0000256" key="1">
    <source>
        <dbReference type="SAM" id="MobiDB-lite"/>
    </source>
</evidence>
<feature type="transmembrane region" description="Helical" evidence="2">
    <location>
        <begin position="113"/>
        <end position="136"/>
    </location>
</feature>
<evidence type="ECO:0000256" key="2">
    <source>
        <dbReference type="SAM" id="Phobius"/>
    </source>
</evidence>
<evidence type="ECO:0000313" key="3">
    <source>
        <dbReference type="EMBL" id="KGD60416.1"/>
    </source>
</evidence>
<evidence type="ECO:0000313" key="4">
    <source>
        <dbReference type="Proteomes" id="UP000029443"/>
    </source>
</evidence>
<name>A0ABR4WAI7_9GAMM</name>
<keyword evidence="2" id="KW-1133">Transmembrane helix</keyword>
<feature type="transmembrane region" description="Helical" evidence="2">
    <location>
        <begin position="55"/>
        <end position="73"/>
    </location>
</feature>
<keyword evidence="2" id="KW-0812">Transmembrane</keyword>
<feature type="compositionally biased region" description="Polar residues" evidence="1">
    <location>
        <begin position="195"/>
        <end position="204"/>
    </location>
</feature>
<keyword evidence="4" id="KW-1185">Reference proteome</keyword>
<dbReference type="EMBL" id="ARXU01000011">
    <property type="protein sequence ID" value="KGD60416.1"/>
    <property type="molecule type" value="Genomic_DNA"/>
</dbReference>
<proteinExistence type="predicted"/>
<comment type="caution">
    <text evidence="3">The sequence shown here is derived from an EMBL/GenBank/DDBJ whole genome shotgun (WGS) entry which is preliminary data.</text>
</comment>
<feature type="region of interest" description="Disordered" evidence="1">
    <location>
        <begin position="191"/>
        <end position="218"/>
    </location>
</feature>
<accession>A0ABR4WAI7</accession>
<feature type="transmembrane region" description="Helical" evidence="2">
    <location>
        <begin position="30"/>
        <end position="48"/>
    </location>
</feature>
<feature type="transmembrane region" description="Helical" evidence="2">
    <location>
        <begin position="85"/>
        <end position="101"/>
    </location>
</feature>
<keyword evidence="2" id="KW-0472">Membrane</keyword>
<reference evidence="3 4" key="1">
    <citation type="submission" date="2012-09" db="EMBL/GenBank/DDBJ databases">
        <title>Genome Sequence of alkane-degrading Bacterium Alcanivorax jadensis T9.</title>
        <authorList>
            <person name="Lai Q."/>
            <person name="Shao Z."/>
        </authorList>
    </citation>
    <scope>NUCLEOTIDE SEQUENCE [LARGE SCALE GENOMIC DNA]</scope>
    <source>
        <strain evidence="3 4">T9</strain>
    </source>
</reference>
<protein>
    <submittedName>
        <fullName evidence="3">Uncharacterized protein</fullName>
    </submittedName>
</protein>
<gene>
    <name evidence="3" type="ORF">T9A_02593</name>
</gene>
<sequence>MTLDILVCALVLVAVQLRISASLLSVRGRIILSVVVFVWAVLPFPWGLAPWVISYLAGFSITSGLLAILAIQHRIAGHYWLPLKQLRGACLMLVLMALWFYPMSMGSSYADPYALGFGNFGFSTALLLLGLLAWVLRAYATCLILVAAELAFGADLLVSDNLWDYLIDPWLVLWAAGWLIRDRLLQARAMPAPQQPSASGNQSRESADNALAARSSKS</sequence>
<organism evidence="3 4">
    <name type="scientific">Alcanivorax jadensis T9</name>
    <dbReference type="NCBI Taxonomy" id="1177181"/>
    <lineage>
        <taxon>Bacteria</taxon>
        <taxon>Pseudomonadati</taxon>
        <taxon>Pseudomonadota</taxon>
        <taxon>Gammaproteobacteria</taxon>
        <taxon>Oceanospirillales</taxon>
        <taxon>Alcanivoracaceae</taxon>
        <taxon>Alcanivorax</taxon>
    </lineage>
</organism>
<dbReference type="Proteomes" id="UP000029443">
    <property type="component" value="Unassembled WGS sequence"/>
</dbReference>